<dbReference type="RefSeq" id="WP_422864339.1">
    <property type="nucleotide sequence ID" value="NZ_JAMSKV010000008.1"/>
</dbReference>
<evidence type="ECO:0000313" key="1">
    <source>
        <dbReference type="EMBL" id="MCQ8278859.1"/>
    </source>
</evidence>
<gene>
    <name evidence="1" type="ORF">NFI95_10385</name>
</gene>
<dbReference type="Proteomes" id="UP001524587">
    <property type="component" value="Unassembled WGS sequence"/>
</dbReference>
<protein>
    <submittedName>
        <fullName evidence="1">Uncharacterized protein</fullName>
    </submittedName>
</protein>
<proteinExistence type="predicted"/>
<accession>A0ABT1W7J9</accession>
<sequence>MFVPQDRRPLLPLDRRDAAFAVRQALGMRHHGPVQDKVDATLQGEIAELIADALNEAGYVVAIKQRRAAPVGWPMFERGAKRPVA</sequence>
<keyword evidence="2" id="KW-1185">Reference proteome</keyword>
<evidence type="ECO:0000313" key="2">
    <source>
        <dbReference type="Proteomes" id="UP001524587"/>
    </source>
</evidence>
<dbReference type="EMBL" id="JAMSKV010000008">
    <property type="protein sequence ID" value="MCQ8278859.1"/>
    <property type="molecule type" value="Genomic_DNA"/>
</dbReference>
<organism evidence="1 2">
    <name type="scientific">Endosaccharibacter trunci</name>
    <dbReference type="NCBI Taxonomy" id="2812733"/>
    <lineage>
        <taxon>Bacteria</taxon>
        <taxon>Pseudomonadati</taxon>
        <taxon>Pseudomonadota</taxon>
        <taxon>Alphaproteobacteria</taxon>
        <taxon>Acetobacterales</taxon>
        <taxon>Acetobacteraceae</taxon>
        <taxon>Endosaccharibacter</taxon>
    </lineage>
</organism>
<reference evidence="1 2" key="1">
    <citation type="submission" date="2022-06" db="EMBL/GenBank/DDBJ databases">
        <title>Endosaccharibacter gen. nov., sp. nov., endophytic bacteria isolated from sugarcane.</title>
        <authorList>
            <person name="Pitiwittayakul N."/>
            <person name="Yukphan P."/>
            <person name="Charoenyingcharoen P."/>
            <person name="Tanasupawat S."/>
        </authorList>
    </citation>
    <scope>NUCLEOTIDE SEQUENCE [LARGE SCALE GENOMIC DNA]</scope>
    <source>
        <strain evidence="1 2">KSS8</strain>
    </source>
</reference>
<comment type="caution">
    <text evidence="1">The sequence shown here is derived from an EMBL/GenBank/DDBJ whole genome shotgun (WGS) entry which is preliminary data.</text>
</comment>
<name>A0ABT1W7J9_9PROT</name>